<gene>
    <name evidence="1" type="ORF">BINO364_LOCUS7824</name>
</gene>
<organism evidence="1 2">
    <name type="scientific">Brenthis ino</name>
    <name type="common">lesser marbled fritillary</name>
    <dbReference type="NCBI Taxonomy" id="405034"/>
    <lineage>
        <taxon>Eukaryota</taxon>
        <taxon>Metazoa</taxon>
        <taxon>Ecdysozoa</taxon>
        <taxon>Arthropoda</taxon>
        <taxon>Hexapoda</taxon>
        <taxon>Insecta</taxon>
        <taxon>Pterygota</taxon>
        <taxon>Neoptera</taxon>
        <taxon>Endopterygota</taxon>
        <taxon>Lepidoptera</taxon>
        <taxon>Glossata</taxon>
        <taxon>Ditrysia</taxon>
        <taxon>Papilionoidea</taxon>
        <taxon>Nymphalidae</taxon>
        <taxon>Heliconiinae</taxon>
        <taxon>Argynnini</taxon>
        <taxon>Brenthis</taxon>
    </lineage>
</organism>
<reference evidence="1" key="1">
    <citation type="submission" date="2021-12" db="EMBL/GenBank/DDBJ databases">
        <authorList>
            <person name="Martin H S."/>
        </authorList>
    </citation>
    <scope>NUCLEOTIDE SEQUENCE</scope>
</reference>
<dbReference type="AlphaFoldDB" id="A0A8J9VL60"/>
<evidence type="ECO:0000313" key="2">
    <source>
        <dbReference type="Proteomes" id="UP000838878"/>
    </source>
</evidence>
<accession>A0A8J9VL60</accession>
<evidence type="ECO:0000313" key="1">
    <source>
        <dbReference type="EMBL" id="CAH0721765.1"/>
    </source>
</evidence>
<dbReference type="Proteomes" id="UP000838878">
    <property type="component" value="Chromosome 3"/>
</dbReference>
<proteinExistence type="predicted"/>
<dbReference type="OrthoDB" id="6914266at2759"/>
<name>A0A8J9VL60_9NEOP</name>
<keyword evidence="2" id="KW-1185">Reference proteome</keyword>
<feature type="non-terminal residue" evidence="1">
    <location>
        <position position="76"/>
    </location>
</feature>
<protein>
    <submittedName>
        <fullName evidence="1">Uncharacterized protein</fullName>
    </submittedName>
</protein>
<dbReference type="EMBL" id="OV170223">
    <property type="protein sequence ID" value="CAH0721765.1"/>
    <property type="molecule type" value="Genomic_DNA"/>
</dbReference>
<sequence length="76" mass="7942">MSACRVPGSEAPTRPGIFDANFGFTLTDYAEGVRKGSHPKAKTQTRAGCAGVIARLSPAPQGQGTLIAPELASNWR</sequence>